<name>A0A9P8WEY6_9HYPO</name>
<reference evidence="1 2" key="1">
    <citation type="journal article" date="2021" name="Nat. Commun.">
        <title>Genetic determinants of endophytism in the Arabidopsis root mycobiome.</title>
        <authorList>
            <person name="Mesny F."/>
            <person name="Miyauchi S."/>
            <person name="Thiergart T."/>
            <person name="Pickel B."/>
            <person name="Atanasova L."/>
            <person name="Karlsson M."/>
            <person name="Huettel B."/>
            <person name="Barry K.W."/>
            <person name="Haridas S."/>
            <person name="Chen C."/>
            <person name="Bauer D."/>
            <person name="Andreopoulos W."/>
            <person name="Pangilinan J."/>
            <person name="LaButti K."/>
            <person name="Riley R."/>
            <person name="Lipzen A."/>
            <person name="Clum A."/>
            <person name="Drula E."/>
            <person name="Henrissat B."/>
            <person name="Kohler A."/>
            <person name="Grigoriev I.V."/>
            <person name="Martin F.M."/>
            <person name="Hacquard S."/>
        </authorList>
    </citation>
    <scope>NUCLEOTIDE SEQUENCE [LARGE SCALE GENOMIC DNA]</scope>
    <source>
        <strain evidence="1 2">MPI-CAGE-CH-0241</strain>
    </source>
</reference>
<sequence length="204" mass="23563">MITYQGIKHIRLFPNRKLNTYHGLSADMAETAGRKLWTLGERVAAFSHAVAQREWPLIWWTWQGCDRVQPSPRGVNSDCPLEDAKKGMSTTCNYAHRIIHGETDKYMSNSGGVSVLIGLLAYQQWRGTIVEDKTELQKVLRMKDNDQHATRRPWMGKNPMEMIQYSYQDRPLCRAAHVMINQRPPYPKAWDESLAISSMSAKRW</sequence>
<organism evidence="1 2">
    <name type="scientific">Thelonectria olida</name>
    <dbReference type="NCBI Taxonomy" id="1576542"/>
    <lineage>
        <taxon>Eukaryota</taxon>
        <taxon>Fungi</taxon>
        <taxon>Dikarya</taxon>
        <taxon>Ascomycota</taxon>
        <taxon>Pezizomycotina</taxon>
        <taxon>Sordariomycetes</taxon>
        <taxon>Hypocreomycetidae</taxon>
        <taxon>Hypocreales</taxon>
        <taxon>Nectriaceae</taxon>
        <taxon>Thelonectria</taxon>
    </lineage>
</organism>
<evidence type="ECO:0000313" key="2">
    <source>
        <dbReference type="Proteomes" id="UP000777438"/>
    </source>
</evidence>
<keyword evidence="2" id="KW-1185">Reference proteome</keyword>
<proteinExistence type="predicted"/>
<accession>A0A9P8WEY6</accession>
<gene>
    <name evidence="1" type="ORF">B0T10DRAFT_453527</name>
</gene>
<dbReference type="EMBL" id="JAGPYM010000002">
    <property type="protein sequence ID" value="KAH6898186.1"/>
    <property type="molecule type" value="Genomic_DNA"/>
</dbReference>
<dbReference type="Proteomes" id="UP000777438">
    <property type="component" value="Unassembled WGS sequence"/>
</dbReference>
<evidence type="ECO:0000313" key="1">
    <source>
        <dbReference type="EMBL" id="KAH6898186.1"/>
    </source>
</evidence>
<comment type="caution">
    <text evidence="1">The sequence shown here is derived from an EMBL/GenBank/DDBJ whole genome shotgun (WGS) entry which is preliminary data.</text>
</comment>
<dbReference type="AlphaFoldDB" id="A0A9P8WEY6"/>
<protein>
    <submittedName>
        <fullName evidence="1">Uncharacterized protein</fullName>
    </submittedName>
</protein>